<dbReference type="GeneID" id="113715028"/>
<feature type="compositionally biased region" description="Basic and acidic residues" evidence="1">
    <location>
        <begin position="195"/>
        <end position="215"/>
    </location>
</feature>
<dbReference type="PANTHER" id="PTHR33448">
    <property type="entry name" value="CHLOROPLAST PROTEIN HCF243-RELATED"/>
    <property type="match status" value="1"/>
</dbReference>
<dbReference type="OrthoDB" id="1919674at2759"/>
<feature type="region of interest" description="Disordered" evidence="1">
    <location>
        <begin position="181"/>
        <end position="215"/>
    </location>
</feature>
<feature type="compositionally biased region" description="Acidic residues" evidence="1">
    <location>
        <begin position="181"/>
        <end position="194"/>
    </location>
</feature>
<feature type="compositionally biased region" description="Basic residues" evidence="1">
    <location>
        <begin position="43"/>
        <end position="72"/>
    </location>
</feature>
<feature type="compositionally biased region" description="Acidic residues" evidence="1">
    <location>
        <begin position="280"/>
        <end position="298"/>
    </location>
</feature>
<dbReference type="RefSeq" id="XP_027094978.1">
    <property type="nucleotide sequence ID" value="XM_027239177.2"/>
</dbReference>
<accession>A0A6P6UWT6</accession>
<feature type="compositionally biased region" description="Basic and acidic residues" evidence="1">
    <location>
        <begin position="299"/>
        <end position="320"/>
    </location>
</feature>
<reference evidence="2" key="1">
    <citation type="journal article" date="2025" name="Foods">
        <title>Unveiling the Microbial Signatures of Arabica Coffee Cherries: Insights into Ripeness Specific Diversity, Functional Traits, and Implications for Quality and Safety.</title>
        <authorList>
            <consortium name="RefSeq"/>
            <person name="Tenea G.N."/>
            <person name="Cifuentes V."/>
            <person name="Reyes P."/>
            <person name="Cevallos-Vallejos M."/>
        </authorList>
    </citation>
    <scope>NUCLEOTIDE SEQUENCE [LARGE SCALE GENOMIC DNA]</scope>
</reference>
<dbReference type="PANTHER" id="PTHR33448:SF3">
    <property type="entry name" value="OS09G0370000 PROTEIN"/>
    <property type="match status" value="1"/>
</dbReference>
<reference evidence="3" key="2">
    <citation type="submission" date="2025-08" db="UniProtKB">
        <authorList>
            <consortium name="RefSeq"/>
        </authorList>
    </citation>
    <scope>IDENTIFICATION</scope>
    <source>
        <tissue evidence="3">Leaves</tissue>
    </source>
</reference>
<keyword evidence="2" id="KW-1185">Reference proteome</keyword>
<evidence type="ECO:0000256" key="1">
    <source>
        <dbReference type="SAM" id="MobiDB-lite"/>
    </source>
</evidence>
<gene>
    <name evidence="3" type="primary">LOC113715028</name>
</gene>
<name>A0A6P6UWT6_COFAR</name>
<protein>
    <submittedName>
        <fullName evidence="3">Uncharacterized protein</fullName>
    </submittedName>
</protein>
<evidence type="ECO:0000313" key="2">
    <source>
        <dbReference type="Proteomes" id="UP001652660"/>
    </source>
</evidence>
<feature type="region of interest" description="Disordered" evidence="1">
    <location>
        <begin position="274"/>
        <end position="320"/>
    </location>
</feature>
<organism evidence="2 3">
    <name type="scientific">Coffea arabica</name>
    <name type="common">Arabian coffee</name>
    <dbReference type="NCBI Taxonomy" id="13443"/>
    <lineage>
        <taxon>Eukaryota</taxon>
        <taxon>Viridiplantae</taxon>
        <taxon>Streptophyta</taxon>
        <taxon>Embryophyta</taxon>
        <taxon>Tracheophyta</taxon>
        <taxon>Spermatophyta</taxon>
        <taxon>Magnoliopsida</taxon>
        <taxon>eudicotyledons</taxon>
        <taxon>Gunneridae</taxon>
        <taxon>Pentapetalae</taxon>
        <taxon>asterids</taxon>
        <taxon>lamiids</taxon>
        <taxon>Gentianales</taxon>
        <taxon>Rubiaceae</taxon>
        <taxon>Ixoroideae</taxon>
        <taxon>Gardenieae complex</taxon>
        <taxon>Bertiereae - Coffeeae clade</taxon>
        <taxon>Coffeeae</taxon>
        <taxon>Coffea</taxon>
    </lineage>
</organism>
<dbReference type="AlphaFoldDB" id="A0A6P6UWT6"/>
<dbReference type="Proteomes" id="UP001652660">
    <property type="component" value="Chromosome 10c"/>
</dbReference>
<sequence>MKSREGKGPPSTDLLVCFPSRAHLTLMPKPICSPARPSEPSKRQHNHHQHQHHHPHSHHHHNHRHHLIKKSSTRNGVAGQASPILWAKNKPMSKEIDEPTSPKVTCAGQIKVKPKASSCKNWQSVMEEIERLHNKSKHKKRPGWAEALGFKKDVMQFLTCLRSIRFDFRCFGAFPSTSITSDDEDDVDEDDDECHQDHHQNNHLGKDASDDHDSESSRTVFSKWFMVLQENNSTNKTELVKTDNKLIKEEATEAPCAPPPNALLLMRCRSAPAKTRLEEKEEDNDDKEEERHDDDDDHDHEKQTKEQEDGKRAEVLAIEEEKKRKDNLVVMRCGTADFYKFSSDIAKETWVVGGIKDSLSRSRSWKR</sequence>
<proteinExistence type="predicted"/>
<feature type="region of interest" description="Disordered" evidence="1">
    <location>
        <begin position="28"/>
        <end position="78"/>
    </location>
</feature>
<evidence type="ECO:0000313" key="3">
    <source>
        <dbReference type="RefSeq" id="XP_027094978.1"/>
    </source>
</evidence>